<reference evidence="1" key="1">
    <citation type="submission" date="2023-06" db="EMBL/GenBank/DDBJ databases">
        <title>Genome-scale phylogeny and comparative genomics of the fungal order Sordariales.</title>
        <authorList>
            <consortium name="Lawrence Berkeley National Laboratory"/>
            <person name="Hensen N."/>
            <person name="Bonometti L."/>
            <person name="Westerberg I."/>
            <person name="Brannstrom I.O."/>
            <person name="Guillou S."/>
            <person name="Cros-Aarteil S."/>
            <person name="Calhoun S."/>
            <person name="Haridas S."/>
            <person name="Kuo A."/>
            <person name="Mondo S."/>
            <person name="Pangilinan J."/>
            <person name="Riley R."/>
            <person name="LaButti K."/>
            <person name="Andreopoulos B."/>
            <person name="Lipzen A."/>
            <person name="Chen C."/>
            <person name="Yanf M."/>
            <person name="Daum C."/>
            <person name="Ng V."/>
            <person name="Clum A."/>
            <person name="Steindorff A."/>
            <person name="Ohm R."/>
            <person name="Martin F."/>
            <person name="Silar P."/>
            <person name="Natvig D."/>
            <person name="Lalanne C."/>
            <person name="Gautier V."/>
            <person name="Ament-velasquez S.L."/>
            <person name="Kruys A."/>
            <person name="Hutchinson M.I."/>
            <person name="Powell A.J."/>
            <person name="Barry K."/>
            <person name="Miller A.N."/>
            <person name="Grigoriev I.V."/>
            <person name="Debuchy R."/>
            <person name="Gladieux P."/>
            <person name="Thoren M.H."/>
            <person name="Johannesson H."/>
        </authorList>
    </citation>
    <scope>NUCLEOTIDE SEQUENCE</scope>
    <source>
        <strain evidence="1">SMH3391-2</strain>
    </source>
</reference>
<dbReference type="Proteomes" id="UP001174934">
    <property type="component" value="Unassembled WGS sequence"/>
</dbReference>
<keyword evidence="2" id="KW-1185">Reference proteome</keyword>
<accession>A0AA40CFI5</accession>
<evidence type="ECO:0000313" key="2">
    <source>
        <dbReference type="Proteomes" id="UP001174934"/>
    </source>
</evidence>
<name>A0AA40CFI5_9PEZI</name>
<evidence type="ECO:0000313" key="1">
    <source>
        <dbReference type="EMBL" id="KAK0636395.1"/>
    </source>
</evidence>
<sequence length="124" mass="14102">MCTYYYLHHHHVSPCNRDIDMVVHYYFCTAALVDPSTGSKHPCNNVQYDHTQNVDYTNPCATGGCLASPDCSSGGCRLEQLNGRWTCCKCRRGGNQYRWCHHRSRKSPDTFCYHVVCNDCKASA</sequence>
<gene>
    <name evidence="1" type="ORF">B0T17DRAFT_80562</name>
</gene>
<dbReference type="EMBL" id="JAULSR010000001">
    <property type="protein sequence ID" value="KAK0636395.1"/>
    <property type="molecule type" value="Genomic_DNA"/>
</dbReference>
<comment type="caution">
    <text evidence="1">The sequence shown here is derived from an EMBL/GenBank/DDBJ whole genome shotgun (WGS) entry which is preliminary data.</text>
</comment>
<organism evidence="1 2">
    <name type="scientific">Bombardia bombarda</name>
    <dbReference type="NCBI Taxonomy" id="252184"/>
    <lineage>
        <taxon>Eukaryota</taxon>
        <taxon>Fungi</taxon>
        <taxon>Dikarya</taxon>
        <taxon>Ascomycota</taxon>
        <taxon>Pezizomycotina</taxon>
        <taxon>Sordariomycetes</taxon>
        <taxon>Sordariomycetidae</taxon>
        <taxon>Sordariales</taxon>
        <taxon>Lasiosphaeriaceae</taxon>
        <taxon>Bombardia</taxon>
    </lineage>
</organism>
<dbReference type="AlphaFoldDB" id="A0AA40CFI5"/>
<protein>
    <submittedName>
        <fullName evidence="1">Uncharacterized protein</fullName>
    </submittedName>
</protein>
<proteinExistence type="predicted"/>